<evidence type="ECO:0000313" key="2">
    <source>
        <dbReference type="Proteomes" id="UP000410492"/>
    </source>
</evidence>
<reference evidence="1 2" key="1">
    <citation type="submission" date="2019-01" db="EMBL/GenBank/DDBJ databases">
        <authorList>
            <person name="Sayadi A."/>
        </authorList>
    </citation>
    <scope>NUCLEOTIDE SEQUENCE [LARGE SCALE GENOMIC DNA]</scope>
</reference>
<accession>A0A653CRP2</accession>
<organism evidence="1 2">
    <name type="scientific">Callosobruchus maculatus</name>
    <name type="common">Southern cowpea weevil</name>
    <name type="synonym">Pulse bruchid</name>
    <dbReference type="NCBI Taxonomy" id="64391"/>
    <lineage>
        <taxon>Eukaryota</taxon>
        <taxon>Metazoa</taxon>
        <taxon>Ecdysozoa</taxon>
        <taxon>Arthropoda</taxon>
        <taxon>Hexapoda</taxon>
        <taxon>Insecta</taxon>
        <taxon>Pterygota</taxon>
        <taxon>Neoptera</taxon>
        <taxon>Endopterygota</taxon>
        <taxon>Coleoptera</taxon>
        <taxon>Polyphaga</taxon>
        <taxon>Cucujiformia</taxon>
        <taxon>Chrysomeloidea</taxon>
        <taxon>Chrysomelidae</taxon>
        <taxon>Bruchinae</taxon>
        <taxon>Bruchini</taxon>
        <taxon>Callosobruchus</taxon>
    </lineage>
</organism>
<proteinExistence type="predicted"/>
<evidence type="ECO:0000313" key="1">
    <source>
        <dbReference type="EMBL" id="VEN50422.1"/>
    </source>
</evidence>
<protein>
    <submittedName>
        <fullName evidence="1">Uncharacterized protein</fullName>
    </submittedName>
</protein>
<sequence>MTSSVSRLINLPSPVR</sequence>
<dbReference type="AlphaFoldDB" id="A0A653CRP2"/>
<name>A0A653CRP2_CALMS</name>
<dbReference type="EMBL" id="CAACVG010008597">
    <property type="protein sequence ID" value="VEN50422.1"/>
    <property type="molecule type" value="Genomic_DNA"/>
</dbReference>
<gene>
    <name evidence="1" type="ORF">CALMAC_LOCUS11198</name>
</gene>
<dbReference type="Proteomes" id="UP000410492">
    <property type="component" value="Unassembled WGS sequence"/>
</dbReference>
<keyword evidence="2" id="KW-1185">Reference proteome</keyword>